<dbReference type="CDD" id="cd02440">
    <property type="entry name" value="AdoMet_MTases"/>
    <property type="match status" value="1"/>
</dbReference>
<accession>A0ABR9B7C9</accession>
<reference evidence="4" key="1">
    <citation type="submission" date="2023-07" db="EMBL/GenBank/DDBJ databases">
        <title>Thauera sp. CAU 1555 isolated from sand of Yaerae Beach.</title>
        <authorList>
            <person name="Kim W."/>
        </authorList>
    </citation>
    <scope>NUCLEOTIDE SEQUENCE [LARGE SCALE GENOMIC DNA]</scope>
    <source>
        <strain evidence="4">CAU 1555</strain>
    </source>
</reference>
<dbReference type="GO" id="GO:0008168">
    <property type="term" value="F:methyltransferase activity"/>
    <property type="evidence" value="ECO:0007669"/>
    <property type="project" value="UniProtKB-KW"/>
</dbReference>
<protein>
    <submittedName>
        <fullName evidence="3">Class I SAM-dependent methyltransferase</fullName>
    </submittedName>
</protein>
<dbReference type="Gene3D" id="3.40.50.150">
    <property type="entry name" value="Vaccinia Virus protein VP39"/>
    <property type="match status" value="1"/>
</dbReference>
<dbReference type="Proteomes" id="UP000603602">
    <property type="component" value="Unassembled WGS sequence"/>
</dbReference>
<dbReference type="InterPro" id="IPR029063">
    <property type="entry name" value="SAM-dependent_MTases_sf"/>
</dbReference>
<name>A0ABR9B7C9_9RHOO</name>
<organism evidence="3 4">
    <name type="scientific">Thauera sedimentorum</name>
    <dbReference type="NCBI Taxonomy" id="2767595"/>
    <lineage>
        <taxon>Bacteria</taxon>
        <taxon>Pseudomonadati</taxon>
        <taxon>Pseudomonadota</taxon>
        <taxon>Betaproteobacteria</taxon>
        <taxon>Rhodocyclales</taxon>
        <taxon>Zoogloeaceae</taxon>
        <taxon>Thauera</taxon>
    </lineage>
</organism>
<sequence>MPDIAPELLEQARKMCADPYMRDLVAQHAGLNGRAREALDCSIHPEDQMLLHSLRHHQDANAAFSQYFNVGLQQYRAFRQVWTLLGMDQRSEAAVLDFACGYGRLLRFLAPTLADGTIWASEIQPEALAFVKERFRVEAVPSAYQPEAFRPARRFDLIWVASLFSHLPDRLFHAWLARLKDVVAEGGAICFSAHDACLLPAGEEMPVEGISFRPFSENADLDGSSYGTTYVTEDYVRNAVRVACGDGFSYHRIPRGLAHEQDLHVIARHGELDLTVLGAFRYGPWGWVDERRFGPGGELFLRGWAASLDDGPVQEIDIRVDGVLHGCATGLPREDVQRAFDDPRLAGSGWVFSLPLDPQAESVLVEVTARDARGEAALLYAGIVRAALRAPGTEPGQPDAATSGRAWLARLRGFFVR</sequence>
<gene>
    <name evidence="3" type="ORF">IFO67_00295</name>
</gene>
<feature type="domain" description="Methyltransferase" evidence="2">
    <location>
        <begin position="95"/>
        <end position="187"/>
    </location>
</feature>
<dbReference type="SUPFAM" id="SSF53335">
    <property type="entry name" value="S-adenosyl-L-methionine-dependent methyltransferases"/>
    <property type="match status" value="1"/>
</dbReference>
<dbReference type="InterPro" id="IPR041698">
    <property type="entry name" value="Methyltransf_25"/>
</dbReference>
<evidence type="ECO:0000256" key="1">
    <source>
        <dbReference type="ARBA" id="ARBA00022679"/>
    </source>
</evidence>
<keyword evidence="4" id="KW-1185">Reference proteome</keyword>
<evidence type="ECO:0000259" key="2">
    <source>
        <dbReference type="Pfam" id="PF13649"/>
    </source>
</evidence>
<evidence type="ECO:0000313" key="4">
    <source>
        <dbReference type="Proteomes" id="UP000603602"/>
    </source>
</evidence>
<dbReference type="GO" id="GO:0032259">
    <property type="term" value="P:methylation"/>
    <property type="evidence" value="ECO:0007669"/>
    <property type="project" value="UniProtKB-KW"/>
</dbReference>
<dbReference type="EMBL" id="JACYTO010000001">
    <property type="protein sequence ID" value="MBD8501322.1"/>
    <property type="molecule type" value="Genomic_DNA"/>
</dbReference>
<dbReference type="RefSeq" id="WP_187716188.1">
    <property type="nucleotide sequence ID" value="NZ_JACTAH010000001.1"/>
</dbReference>
<keyword evidence="3" id="KW-0489">Methyltransferase</keyword>
<comment type="caution">
    <text evidence="3">The sequence shown here is derived from an EMBL/GenBank/DDBJ whole genome shotgun (WGS) entry which is preliminary data.</text>
</comment>
<dbReference type="PANTHER" id="PTHR43861">
    <property type="entry name" value="TRANS-ACONITATE 2-METHYLTRANSFERASE-RELATED"/>
    <property type="match status" value="1"/>
</dbReference>
<keyword evidence="1" id="KW-0808">Transferase</keyword>
<proteinExistence type="predicted"/>
<dbReference type="Pfam" id="PF13649">
    <property type="entry name" value="Methyltransf_25"/>
    <property type="match status" value="1"/>
</dbReference>
<evidence type="ECO:0000313" key="3">
    <source>
        <dbReference type="EMBL" id="MBD8501322.1"/>
    </source>
</evidence>